<evidence type="ECO:0000313" key="9">
    <source>
        <dbReference type="Proteomes" id="UP001317963"/>
    </source>
</evidence>
<dbReference type="InterPro" id="IPR036188">
    <property type="entry name" value="FAD/NAD-bd_sf"/>
</dbReference>
<evidence type="ECO:0000256" key="7">
    <source>
        <dbReference type="ARBA" id="ARBA00023033"/>
    </source>
</evidence>
<dbReference type="PANTHER" id="PTHR43098">
    <property type="entry name" value="L-ORNITHINE N(5)-MONOOXYGENASE-RELATED"/>
    <property type="match status" value="1"/>
</dbReference>
<proteinExistence type="inferred from homology"/>
<dbReference type="PANTHER" id="PTHR43098:SF4">
    <property type="entry name" value="BLR3857 PROTEIN"/>
    <property type="match status" value="1"/>
</dbReference>
<evidence type="ECO:0000256" key="5">
    <source>
        <dbReference type="ARBA" id="ARBA00022857"/>
    </source>
</evidence>
<dbReference type="Proteomes" id="UP001317963">
    <property type="component" value="Chromosome"/>
</dbReference>
<accession>A0ABY6Q2U1</accession>
<keyword evidence="9" id="KW-1185">Reference proteome</keyword>
<keyword evidence="5" id="KW-0521">NADP</keyword>
<dbReference type="RefSeq" id="WP_279242290.1">
    <property type="nucleotide sequence ID" value="NZ_CP036501.1"/>
</dbReference>
<sequence>MTAAVSGNLHFDPDQLREKYRQERDKRIRSDGNDQYIEVTGDFSHYVDDPYVEPGFERAPVTTQVDVLIIGGGFGGMLAAARLRDAGINDLMIVEKGGGFGGTWYWNRYPGASCDIESLVYFPLLEETGFIPKQRYTNATETLEYCQLIAEQYKLNDIALMQTQILSTDWSEEEKLWVARTNRGDSIKANFVIHSNGPLNRPKLPAIPGIDKFTGHTFHTSRWDYRYTGGGPFGGLDKLADKRVAVIGTGATAVQCVPHLAASAKELYVFQRTPSSIDVRNNTQIDGDWLKSQPPGWHHKRRTNFESLLAGMPVKEDLVHDGWTEAFRDIFGGVRQYRPSGWRLLLWSLGWALSSARKERGIKQYLTDKAMIEMGLQEKMEMADFAKMEKVRARADSVVEDTETAESLKPYYRQFCKRPCFHDEYLQAFNNANVRLVDTEGKGVEAFTAKGIVANGQEFEVDCIVFATGFEVGTDYSRRAGYSVTGVGGLTISDKWADGMATFHGLHTRGFPNAFFFGPQQSGFTATYTFALDENAMQTAYILGELKKRGATRIDASEKAEKAWINTIKRVARQTEEFQKSCTPGYYNNEGHVEFESQNTFYGGGPIEFFNLMAKWREAGDLKGLEIS</sequence>
<protein>
    <submittedName>
        <fullName evidence="8">NAD(P)/FAD-dependent oxidoreductase</fullName>
    </submittedName>
</protein>
<evidence type="ECO:0000256" key="4">
    <source>
        <dbReference type="ARBA" id="ARBA00022827"/>
    </source>
</evidence>
<evidence type="ECO:0000256" key="1">
    <source>
        <dbReference type="ARBA" id="ARBA00001974"/>
    </source>
</evidence>
<dbReference type="Pfam" id="PF13738">
    <property type="entry name" value="Pyr_redox_3"/>
    <property type="match status" value="1"/>
</dbReference>
<evidence type="ECO:0000256" key="6">
    <source>
        <dbReference type="ARBA" id="ARBA00023002"/>
    </source>
</evidence>
<reference evidence="8 9" key="1">
    <citation type="submission" date="2019-02" db="EMBL/GenBank/DDBJ databases">
        <title>Halieaceae_genomes.</title>
        <authorList>
            <person name="Li S.-H."/>
        </authorList>
    </citation>
    <scope>NUCLEOTIDE SEQUENCE [LARGE SCALE GENOMIC DNA]</scope>
    <source>
        <strain evidence="8 9">JH123</strain>
    </source>
</reference>
<evidence type="ECO:0000256" key="3">
    <source>
        <dbReference type="ARBA" id="ARBA00022630"/>
    </source>
</evidence>
<comment type="similarity">
    <text evidence="2">Belongs to the FAD-binding monooxygenase family.</text>
</comment>
<dbReference type="InterPro" id="IPR050775">
    <property type="entry name" value="FAD-binding_Monooxygenases"/>
</dbReference>
<dbReference type="EMBL" id="CP036501">
    <property type="protein sequence ID" value="UZP73497.1"/>
    <property type="molecule type" value="Genomic_DNA"/>
</dbReference>
<evidence type="ECO:0000256" key="2">
    <source>
        <dbReference type="ARBA" id="ARBA00010139"/>
    </source>
</evidence>
<dbReference type="SUPFAM" id="SSF51905">
    <property type="entry name" value="FAD/NAD(P)-binding domain"/>
    <property type="match status" value="1"/>
</dbReference>
<keyword evidence="4" id="KW-0274">FAD</keyword>
<evidence type="ECO:0000313" key="8">
    <source>
        <dbReference type="EMBL" id="UZP73497.1"/>
    </source>
</evidence>
<keyword evidence="6" id="KW-0560">Oxidoreductase</keyword>
<keyword evidence="3" id="KW-0285">Flavoprotein</keyword>
<keyword evidence="7" id="KW-0503">Monooxygenase</keyword>
<comment type="cofactor">
    <cofactor evidence="1">
        <name>FAD</name>
        <dbReference type="ChEBI" id="CHEBI:57692"/>
    </cofactor>
</comment>
<dbReference type="Gene3D" id="3.50.50.60">
    <property type="entry name" value="FAD/NAD(P)-binding domain"/>
    <property type="match status" value="2"/>
</dbReference>
<gene>
    <name evidence="8" type="ORF">E0F26_01565</name>
</gene>
<organism evidence="8 9">
    <name type="scientific">Candidatus Paraluminiphilus aquimaris</name>
    <dbReference type="NCBI Taxonomy" id="2518994"/>
    <lineage>
        <taxon>Bacteria</taxon>
        <taxon>Pseudomonadati</taxon>
        <taxon>Pseudomonadota</taxon>
        <taxon>Gammaproteobacteria</taxon>
        <taxon>Cellvibrionales</taxon>
        <taxon>Halieaceae</taxon>
        <taxon>Candidatus Paraluminiphilus</taxon>
    </lineage>
</organism>
<dbReference type="PRINTS" id="PR00411">
    <property type="entry name" value="PNDRDTASEI"/>
</dbReference>
<name>A0ABY6Q2U1_9GAMM</name>